<evidence type="ECO:0000313" key="1">
    <source>
        <dbReference type="EMBL" id="KAL0940572.1"/>
    </source>
</evidence>
<reference evidence="1 2" key="1">
    <citation type="journal article" date="2020" name="Phytopathology">
        <title>Genome Sequence Resources of Colletotrichum truncatum, C. plurivorum, C. musicola, and C. sojae: Four Species Pathogenic to Soybean (Glycine max).</title>
        <authorList>
            <person name="Rogerio F."/>
            <person name="Boufleur T.R."/>
            <person name="Ciampi-Guillardi M."/>
            <person name="Sukno S.A."/>
            <person name="Thon M.R."/>
            <person name="Massola Junior N.S."/>
            <person name="Baroncelli R."/>
        </authorList>
    </citation>
    <scope>NUCLEOTIDE SEQUENCE [LARGE SCALE GENOMIC DNA]</scope>
    <source>
        <strain evidence="1 2">CMES1059</strain>
    </source>
</reference>
<dbReference type="Proteomes" id="UP000805649">
    <property type="component" value="Unassembled WGS sequence"/>
</dbReference>
<name>A0ACC3Z912_COLTU</name>
<gene>
    <name evidence="1" type="ORF">CTRU02_203335</name>
</gene>
<accession>A0ACC3Z912</accession>
<dbReference type="EMBL" id="VUJX02000002">
    <property type="protein sequence ID" value="KAL0940572.1"/>
    <property type="molecule type" value="Genomic_DNA"/>
</dbReference>
<proteinExistence type="predicted"/>
<organism evidence="1 2">
    <name type="scientific">Colletotrichum truncatum</name>
    <name type="common">Anthracnose fungus</name>
    <name type="synonym">Colletotrichum capsici</name>
    <dbReference type="NCBI Taxonomy" id="5467"/>
    <lineage>
        <taxon>Eukaryota</taxon>
        <taxon>Fungi</taxon>
        <taxon>Dikarya</taxon>
        <taxon>Ascomycota</taxon>
        <taxon>Pezizomycotina</taxon>
        <taxon>Sordariomycetes</taxon>
        <taxon>Hypocreomycetidae</taxon>
        <taxon>Glomerellales</taxon>
        <taxon>Glomerellaceae</taxon>
        <taxon>Colletotrichum</taxon>
        <taxon>Colletotrichum truncatum species complex</taxon>
    </lineage>
</organism>
<comment type="caution">
    <text evidence="1">The sequence shown here is derived from an EMBL/GenBank/DDBJ whole genome shotgun (WGS) entry which is preliminary data.</text>
</comment>
<keyword evidence="2" id="KW-1185">Reference proteome</keyword>
<protein>
    <submittedName>
        <fullName evidence="1">Uncharacterized protein</fullName>
    </submittedName>
</protein>
<evidence type="ECO:0000313" key="2">
    <source>
        <dbReference type="Proteomes" id="UP000805649"/>
    </source>
</evidence>
<sequence>MATFGKMGTIKLSLRGVPLLSDSNTYLYITRLLPIREAIYCWLR</sequence>